<gene>
    <name evidence="1" type="ORF">XELAEV_18011672mg</name>
</gene>
<dbReference type="EMBL" id="CM004468">
    <property type="protein sequence ID" value="OCT94009.1"/>
    <property type="molecule type" value="Genomic_DNA"/>
</dbReference>
<evidence type="ECO:0000313" key="1">
    <source>
        <dbReference type="EMBL" id="OCT94009.1"/>
    </source>
</evidence>
<proteinExistence type="predicted"/>
<organism evidence="1 2">
    <name type="scientific">Xenopus laevis</name>
    <name type="common">African clawed frog</name>
    <dbReference type="NCBI Taxonomy" id="8355"/>
    <lineage>
        <taxon>Eukaryota</taxon>
        <taxon>Metazoa</taxon>
        <taxon>Chordata</taxon>
        <taxon>Craniata</taxon>
        <taxon>Vertebrata</taxon>
        <taxon>Euteleostomi</taxon>
        <taxon>Amphibia</taxon>
        <taxon>Batrachia</taxon>
        <taxon>Anura</taxon>
        <taxon>Pipoidea</taxon>
        <taxon>Pipidae</taxon>
        <taxon>Xenopodinae</taxon>
        <taxon>Xenopus</taxon>
        <taxon>Xenopus</taxon>
    </lineage>
</organism>
<evidence type="ECO:0000313" key="2">
    <source>
        <dbReference type="Proteomes" id="UP000694892"/>
    </source>
</evidence>
<name>A0A974HXI6_XENLA</name>
<dbReference type="AlphaFoldDB" id="A0A974HXI6"/>
<protein>
    <submittedName>
        <fullName evidence="1">Uncharacterized protein</fullName>
    </submittedName>
</protein>
<accession>A0A974HXI6</accession>
<sequence>MNPIPSPTFTKCIIAVVLTIQRALPKGRKSTINFRRNSGQRYVQTEMTVIAVIIGILESTDCSGSSITSGWYVLCPKASFVYTHTDTSCWYICICVG</sequence>
<reference evidence="2" key="1">
    <citation type="journal article" date="2016" name="Nature">
        <title>Genome evolution in the allotetraploid frog Xenopus laevis.</title>
        <authorList>
            <person name="Session A.M."/>
            <person name="Uno Y."/>
            <person name="Kwon T."/>
            <person name="Chapman J.A."/>
            <person name="Toyoda A."/>
            <person name="Takahashi S."/>
            <person name="Fukui A."/>
            <person name="Hikosaka A."/>
            <person name="Suzuki A."/>
            <person name="Kondo M."/>
            <person name="van Heeringen S.J."/>
            <person name="Quigley I."/>
            <person name="Heinz S."/>
            <person name="Ogino H."/>
            <person name="Ochi H."/>
            <person name="Hellsten U."/>
            <person name="Lyons J.B."/>
            <person name="Simakov O."/>
            <person name="Putnam N."/>
            <person name="Stites J."/>
            <person name="Kuroki Y."/>
            <person name="Tanaka T."/>
            <person name="Michiue T."/>
            <person name="Watanabe M."/>
            <person name="Bogdanovic O."/>
            <person name="Lister R."/>
            <person name="Georgiou G."/>
            <person name="Paranjpe S.S."/>
            <person name="van Kruijsbergen I."/>
            <person name="Shu S."/>
            <person name="Carlson J."/>
            <person name="Kinoshita T."/>
            <person name="Ohta Y."/>
            <person name="Mawaribuchi S."/>
            <person name="Jenkins J."/>
            <person name="Grimwood J."/>
            <person name="Schmutz J."/>
            <person name="Mitros T."/>
            <person name="Mozaffari S.V."/>
            <person name="Suzuki Y."/>
            <person name="Haramoto Y."/>
            <person name="Yamamoto T.S."/>
            <person name="Takagi C."/>
            <person name="Heald R."/>
            <person name="Miller K."/>
            <person name="Haudenschild C."/>
            <person name="Kitzman J."/>
            <person name="Nakayama T."/>
            <person name="Izutsu Y."/>
            <person name="Robert J."/>
            <person name="Fortriede J."/>
            <person name="Burns K."/>
            <person name="Lotay V."/>
            <person name="Karimi K."/>
            <person name="Yasuoka Y."/>
            <person name="Dichmann D.S."/>
            <person name="Flajnik M.F."/>
            <person name="Houston D.W."/>
            <person name="Shendure J."/>
            <person name="DuPasquier L."/>
            <person name="Vize P.D."/>
            <person name="Zorn A.M."/>
            <person name="Ito M."/>
            <person name="Marcotte E.M."/>
            <person name="Wallingford J.B."/>
            <person name="Ito Y."/>
            <person name="Asashima M."/>
            <person name="Ueno N."/>
            <person name="Matsuda Y."/>
            <person name="Veenstra G.J."/>
            <person name="Fujiyama A."/>
            <person name="Harland R.M."/>
            <person name="Taira M."/>
            <person name="Rokhsar D.S."/>
        </authorList>
    </citation>
    <scope>NUCLEOTIDE SEQUENCE [LARGE SCALE GENOMIC DNA]</scope>
    <source>
        <strain evidence="2">J</strain>
    </source>
</reference>
<dbReference type="Proteomes" id="UP000694892">
    <property type="component" value="Chromosome 2L"/>
</dbReference>